<dbReference type="InterPro" id="IPR029035">
    <property type="entry name" value="DHS-like_NAD/FAD-binding_dom"/>
</dbReference>
<dbReference type="GO" id="GO:0017136">
    <property type="term" value="F:histone deacetylase activity, NAD-dependent"/>
    <property type="evidence" value="ECO:0007669"/>
    <property type="project" value="TreeGrafter"/>
</dbReference>
<feature type="active site" description="Proton acceptor" evidence="4">
    <location>
        <position position="150"/>
    </location>
</feature>
<reference evidence="6 7" key="1">
    <citation type="submission" date="2019-06" db="EMBL/GenBank/DDBJ databases">
        <authorList>
            <person name="Li J."/>
        </authorList>
    </citation>
    <scope>NUCLEOTIDE SEQUENCE [LARGE SCALE GENOMIC DNA]</scope>
    <source>
        <strain evidence="6 7">LMG 28165</strain>
    </source>
</reference>
<dbReference type="PROSITE" id="PS50305">
    <property type="entry name" value="SIRTUIN"/>
    <property type="match status" value="1"/>
</dbReference>
<evidence type="ECO:0000256" key="3">
    <source>
        <dbReference type="ARBA" id="ARBA00023027"/>
    </source>
</evidence>
<evidence type="ECO:0000256" key="2">
    <source>
        <dbReference type="ARBA" id="ARBA00022679"/>
    </source>
</evidence>
<evidence type="ECO:0000259" key="5">
    <source>
        <dbReference type="PROSITE" id="PS50305"/>
    </source>
</evidence>
<dbReference type="InterPro" id="IPR003000">
    <property type="entry name" value="Sirtuin"/>
</dbReference>
<feature type="binding site" evidence="4">
    <location>
        <position position="216"/>
    </location>
    <ligand>
        <name>Zn(2+)</name>
        <dbReference type="ChEBI" id="CHEBI:29105"/>
    </ligand>
</feature>
<evidence type="ECO:0000313" key="6">
    <source>
        <dbReference type="EMBL" id="TNL96818.1"/>
    </source>
</evidence>
<feature type="domain" description="Deacetylase sirtuin-type" evidence="5">
    <location>
        <begin position="29"/>
        <end position="308"/>
    </location>
</feature>
<dbReference type="GO" id="GO:0046872">
    <property type="term" value="F:metal ion binding"/>
    <property type="evidence" value="ECO:0007669"/>
    <property type="project" value="UniProtKB-KW"/>
</dbReference>
<keyword evidence="4" id="KW-0862">Zinc</keyword>
<keyword evidence="3" id="KW-0520">NAD</keyword>
<feature type="binding site" evidence="4">
    <location>
        <position position="213"/>
    </location>
    <ligand>
        <name>Zn(2+)</name>
        <dbReference type="ChEBI" id="CHEBI:29105"/>
    </ligand>
</feature>
<name>A0A5C4U2U1_9CORY</name>
<accession>A0A5C4U2U1</accession>
<evidence type="ECO:0000313" key="7">
    <source>
        <dbReference type="Proteomes" id="UP000312032"/>
    </source>
</evidence>
<dbReference type="InterPro" id="IPR026591">
    <property type="entry name" value="Sirtuin_cat_small_dom_sf"/>
</dbReference>
<dbReference type="SUPFAM" id="SSF52467">
    <property type="entry name" value="DHS-like NAD/FAD-binding domain"/>
    <property type="match status" value="1"/>
</dbReference>
<dbReference type="RefSeq" id="WP_139465847.1">
    <property type="nucleotide sequence ID" value="NZ_VDHJ01000009.1"/>
</dbReference>
<dbReference type="Pfam" id="PF02146">
    <property type="entry name" value="SIR2"/>
    <property type="match status" value="1"/>
</dbReference>
<dbReference type="InterPro" id="IPR050134">
    <property type="entry name" value="NAD-dep_sirtuin_deacylases"/>
</dbReference>
<keyword evidence="2" id="KW-0808">Transferase</keyword>
<dbReference type="InterPro" id="IPR026590">
    <property type="entry name" value="Ssirtuin_cat_dom"/>
</dbReference>
<evidence type="ECO:0000256" key="1">
    <source>
        <dbReference type="ARBA" id="ARBA00012928"/>
    </source>
</evidence>
<gene>
    <name evidence="6" type="ORF">FHE74_07295</name>
</gene>
<comment type="caution">
    <text evidence="6">The sequence shown here is derived from an EMBL/GenBank/DDBJ whole genome shotgun (WGS) entry which is preliminary data.</text>
</comment>
<sequence>MSAFDDPAVAQAHASALRSIARVVEEKITPVEAEVAAQGVEKLFERGRAMVLTGAGVSTDSGIPDYRGESGKWKTTRPMTFQEFRHDPAAVHRYWARAFVGWRAMRTAQPNQTHHLLADLERAGRITGVVTQNVDGLHQQAGSRNLVTLHGDMSQVVCLDCGAREERSLLDARSQALNPNFLESIRLDESMVNPDGDVELPAEAVQRFVQPGCLRCGSLKIKPDVTYFGEPVSPERRQRARELAEEADFLLVMGSSLAVMSGYLFVIEARRAGRPVAVINGGPGRADDKVDVVWRTDLAAATRRLRRTLLPG</sequence>
<keyword evidence="7" id="KW-1185">Reference proteome</keyword>
<dbReference type="AlphaFoldDB" id="A0A5C4U2U1"/>
<dbReference type="PANTHER" id="PTHR11085">
    <property type="entry name" value="NAD-DEPENDENT PROTEIN DEACYLASE SIRTUIN-5, MITOCHONDRIAL-RELATED"/>
    <property type="match status" value="1"/>
</dbReference>
<feature type="binding site" evidence="4">
    <location>
        <position position="161"/>
    </location>
    <ligand>
        <name>Zn(2+)</name>
        <dbReference type="ChEBI" id="CHEBI:29105"/>
    </ligand>
</feature>
<dbReference type="OrthoDB" id="9800582at2"/>
<evidence type="ECO:0000256" key="4">
    <source>
        <dbReference type="PROSITE-ProRule" id="PRU00236"/>
    </source>
</evidence>
<dbReference type="PANTHER" id="PTHR11085:SF10">
    <property type="entry name" value="NAD-DEPENDENT PROTEIN DEACYLASE SIRTUIN-5, MITOCHONDRIAL-RELATED"/>
    <property type="match status" value="1"/>
</dbReference>
<feature type="binding site" evidence="4">
    <location>
        <position position="158"/>
    </location>
    <ligand>
        <name>Zn(2+)</name>
        <dbReference type="ChEBI" id="CHEBI:29105"/>
    </ligand>
</feature>
<dbReference type="Gene3D" id="3.40.50.1220">
    <property type="entry name" value="TPP-binding domain"/>
    <property type="match status" value="1"/>
</dbReference>
<organism evidence="6 7">
    <name type="scientific">Corynebacterium tapiri</name>
    <dbReference type="NCBI Taxonomy" id="1448266"/>
    <lineage>
        <taxon>Bacteria</taxon>
        <taxon>Bacillati</taxon>
        <taxon>Actinomycetota</taxon>
        <taxon>Actinomycetes</taxon>
        <taxon>Mycobacteriales</taxon>
        <taxon>Corynebacteriaceae</taxon>
        <taxon>Corynebacterium</taxon>
    </lineage>
</organism>
<protein>
    <recommendedName>
        <fullName evidence="1">protein acetyllysine N-acetyltransferase</fullName>
        <ecNumber evidence="1">2.3.1.286</ecNumber>
    </recommendedName>
</protein>
<dbReference type="EMBL" id="VDHJ01000009">
    <property type="protein sequence ID" value="TNL96818.1"/>
    <property type="molecule type" value="Genomic_DNA"/>
</dbReference>
<dbReference type="Gene3D" id="3.30.1600.10">
    <property type="entry name" value="SIR2/SIRT2 'Small Domain"/>
    <property type="match status" value="1"/>
</dbReference>
<keyword evidence="4" id="KW-0479">Metal-binding</keyword>
<dbReference type="Proteomes" id="UP000312032">
    <property type="component" value="Unassembled WGS sequence"/>
</dbReference>
<dbReference type="EC" id="2.3.1.286" evidence="1"/>
<dbReference type="GO" id="GO:0070403">
    <property type="term" value="F:NAD+ binding"/>
    <property type="evidence" value="ECO:0007669"/>
    <property type="project" value="InterPro"/>
</dbReference>
<proteinExistence type="predicted"/>